<keyword evidence="1" id="KW-0472">Membrane</keyword>
<keyword evidence="3" id="KW-1185">Reference proteome</keyword>
<comment type="caution">
    <text evidence="2">The sequence shown here is derived from an EMBL/GenBank/DDBJ whole genome shotgun (WGS) entry which is preliminary data.</text>
</comment>
<accession>A0A9P7TXJ2</accession>
<evidence type="ECO:0000313" key="3">
    <source>
        <dbReference type="Proteomes" id="UP000732380"/>
    </source>
</evidence>
<keyword evidence="1" id="KW-0812">Transmembrane</keyword>
<reference evidence="2 3" key="1">
    <citation type="journal article" date="2020" name="bioRxiv">
        <title>Whole genome comparisons of ergot fungi reveals the divergence and evolution of species within the genus Claviceps are the result of varying mechanisms driving genome evolution and host range expansion.</title>
        <authorList>
            <person name="Wyka S.A."/>
            <person name="Mondo S.J."/>
            <person name="Liu M."/>
            <person name="Dettman J."/>
            <person name="Nalam V."/>
            <person name="Broders K.D."/>
        </authorList>
    </citation>
    <scope>NUCLEOTIDE SEQUENCE [LARGE SCALE GENOMIC DNA]</scope>
    <source>
        <strain evidence="2 3">LM576</strain>
    </source>
</reference>
<gene>
    <name evidence="2" type="ORF">E4U13_003577</name>
</gene>
<dbReference type="AlphaFoldDB" id="A0A9P7TXJ2"/>
<proteinExistence type="predicted"/>
<evidence type="ECO:0000313" key="2">
    <source>
        <dbReference type="EMBL" id="KAG6121940.1"/>
    </source>
</evidence>
<dbReference type="EMBL" id="SRQM01000028">
    <property type="protein sequence ID" value="KAG6121940.1"/>
    <property type="molecule type" value="Genomic_DNA"/>
</dbReference>
<organism evidence="2 3">
    <name type="scientific">Claviceps humidiphila</name>
    <dbReference type="NCBI Taxonomy" id="1294629"/>
    <lineage>
        <taxon>Eukaryota</taxon>
        <taxon>Fungi</taxon>
        <taxon>Dikarya</taxon>
        <taxon>Ascomycota</taxon>
        <taxon>Pezizomycotina</taxon>
        <taxon>Sordariomycetes</taxon>
        <taxon>Hypocreomycetidae</taxon>
        <taxon>Hypocreales</taxon>
        <taxon>Clavicipitaceae</taxon>
        <taxon>Claviceps</taxon>
    </lineage>
</organism>
<dbReference type="Proteomes" id="UP000732380">
    <property type="component" value="Unassembled WGS sequence"/>
</dbReference>
<name>A0A9P7TXJ2_9HYPO</name>
<feature type="transmembrane region" description="Helical" evidence="1">
    <location>
        <begin position="31"/>
        <end position="51"/>
    </location>
</feature>
<keyword evidence="1" id="KW-1133">Transmembrane helix</keyword>
<sequence>MSRLPWWYRLSEGGKSGLEAVEAPRVRVLEIHLVVVGLAAMAVVFVVGRGLRVRGDALRGFSPFAPAHCGDLCVRARRGPLRPAEADGVDNKGRDTGRRSTESIAIRLVRKTKKSIL</sequence>
<evidence type="ECO:0000256" key="1">
    <source>
        <dbReference type="SAM" id="Phobius"/>
    </source>
</evidence>
<protein>
    <submittedName>
        <fullName evidence="2">Uncharacterized protein</fullName>
    </submittedName>
</protein>